<dbReference type="PANTHER" id="PTHR41244">
    <property type="entry name" value="RHAMNAN SYNTHESIS F"/>
    <property type="match status" value="1"/>
</dbReference>
<comment type="caution">
    <text evidence="2">The sequence shown here is derived from an EMBL/GenBank/DDBJ whole genome shotgun (WGS) entry which is preliminary data.</text>
</comment>
<dbReference type="RefSeq" id="WP_189000766.1">
    <property type="nucleotide sequence ID" value="NZ_BMOD01000002.1"/>
</dbReference>
<dbReference type="Proteomes" id="UP000632222">
    <property type="component" value="Unassembled WGS sequence"/>
</dbReference>
<keyword evidence="1" id="KW-0732">Signal</keyword>
<dbReference type="Gene3D" id="3.20.20.80">
    <property type="entry name" value="Glycosidases"/>
    <property type="match status" value="1"/>
</dbReference>
<dbReference type="EMBL" id="BMOD01000002">
    <property type="protein sequence ID" value="GGJ25787.1"/>
    <property type="molecule type" value="Genomic_DNA"/>
</dbReference>
<accession>A0ABQ2CVY5</accession>
<name>A0ABQ2CVY5_9DEIO</name>
<dbReference type="PROSITE" id="PS51257">
    <property type="entry name" value="PROKAR_LIPOPROTEIN"/>
    <property type="match status" value="1"/>
</dbReference>
<feature type="chain" id="PRO_5045677635" description="Glycosyltransferase WbsX" evidence="1">
    <location>
        <begin position="23"/>
        <end position="367"/>
    </location>
</feature>
<feature type="signal peptide" evidence="1">
    <location>
        <begin position="1"/>
        <end position="22"/>
    </location>
</feature>
<dbReference type="PANTHER" id="PTHR41244:SF1">
    <property type="entry name" value="GLYCOSYLTRANSFERASE"/>
    <property type="match status" value="1"/>
</dbReference>
<protein>
    <recommendedName>
        <fullName evidence="4">Glycosyltransferase WbsX</fullName>
    </recommendedName>
</protein>
<evidence type="ECO:0000313" key="2">
    <source>
        <dbReference type="EMBL" id="GGJ25787.1"/>
    </source>
</evidence>
<gene>
    <name evidence="2" type="ORF">GCM10008938_09880</name>
</gene>
<evidence type="ECO:0008006" key="4">
    <source>
        <dbReference type="Google" id="ProtNLM"/>
    </source>
</evidence>
<reference evidence="3" key="1">
    <citation type="journal article" date="2019" name="Int. J. Syst. Evol. Microbiol.">
        <title>The Global Catalogue of Microorganisms (GCM) 10K type strain sequencing project: providing services to taxonomists for standard genome sequencing and annotation.</title>
        <authorList>
            <consortium name="The Broad Institute Genomics Platform"/>
            <consortium name="The Broad Institute Genome Sequencing Center for Infectious Disease"/>
            <person name="Wu L."/>
            <person name="Ma J."/>
        </authorList>
    </citation>
    <scope>NUCLEOTIDE SEQUENCE [LARGE SCALE GENOMIC DNA]</scope>
    <source>
        <strain evidence="3">JCM 14370</strain>
    </source>
</reference>
<keyword evidence="3" id="KW-1185">Reference proteome</keyword>
<evidence type="ECO:0000256" key="1">
    <source>
        <dbReference type="SAM" id="SignalP"/>
    </source>
</evidence>
<evidence type="ECO:0000313" key="3">
    <source>
        <dbReference type="Proteomes" id="UP000632222"/>
    </source>
</evidence>
<sequence length="367" mass="41966">MRSSVRKWIFALFLLSVGCAQQQKSAPDLKVGAWYFTAWHAGNHIHLDSTQKIYGSSDVWGGIRDHAEGKDPFGWKTDYAAREPQLGFYNQMDPAVIRQHLQWARKYNLDFFGIYWYWNSVLHAPDDINKPFQVLKEVDAQEKLPFFLAPFVLGAVTLQEWTEKVVPAFVQDARDQNYYRVFQRPLVAVLYTGLPNADLKAGMDALRSQMKKAFGQDPILLFTLYDDTATPEVLQYIFDQVGIDGFTCLHFPPHAPAEPYTETLKRWEAGSQKLAKYPHMPCISVGFDPRPWYKVGTDPLGNYNTGISAQAFRSFLPRVRTYLRQHLEKTSGHVMVYAFNEWGEGGILEPSRPLGDAYLRALSEALK</sequence>
<dbReference type="Pfam" id="PF14307">
    <property type="entry name" value="Glyco_tran_WbsX"/>
    <property type="match status" value="1"/>
</dbReference>
<dbReference type="InterPro" id="IPR032719">
    <property type="entry name" value="WbsX"/>
</dbReference>
<organism evidence="2 3">
    <name type="scientific">Deinococcus roseus</name>
    <dbReference type="NCBI Taxonomy" id="392414"/>
    <lineage>
        <taxon>Bacteria</taxon>
        <taxon>Thermotogati</taxon>
        <taxon>Deinococcota</taxon>
        <taxon>Deinococci</taxon>
        <taxon>Deinococcales</taxon>
        <taxon>Deinococcaceae</taxon>
        <taxon>Deinococcus</taxon>
    </lineage>
</organism>
<proteinExistence type="predicted"/>